<accession>A0ABR8PZ85</accession>
<reference evidence="1 2" key="1">
    <citation type="submission" date="2020-08" db="EMBL/GenBank/DDBJ databases">
        <title>A Genomic Blueprint of the Chicken Gut Microbiome.</title>
        <authorList>
            <person name="Gilroy R."/>
            <person name="Ravi A."/>
            <person name="Getino M."/>
            <person name="Pursley I."/>
            <person name="Horton D.L."/>
            <person name="Alikhan N.-F."/>
            <person name="Baker D."/>
            <person name="Gharbi K."/>
            <person name="Hall N."/>
            <person name="Watson M."/>
            <person name="Adriaenssens E.M."/>
            <person name="Foster-Nyarko E."/>
            <person name="Jarju S."/>
            <person name="Secka A."/>
            <person name="Antonio M."/>
            <person name="Oren A."/>
            <person name="Chaudhuri R."/>
            <person name="La Ragione R.M."/>
            <person name="Hildebrand F."/>
            <person name="Pallen M.J."/>
        </authorList>
    </citation>
    <scope>NUCLEOTIDE SEQUENCE [LARGE SCALE GENOMIC DNA]</scope>
    <source>
        <strain evidence="1 2">Sa3CVN1</strain>
    </source>
</reference>
<proteinExistence type="predicted"/>
<evidence type="ECO:0000313" key="2">
    <source>
        <dbReference type="Proteomes" id="UP000627781"/>
    </source>
</evidence>
<name>A0ABR8PZ85_9CLOT</name>
<keyword evidence="2" id="KW-1185">Reference proteome</keyword>
<protein>
    <submittedName>
        <fullName evidence="1">Uncharacterized protein</fullName>
    </submittedName>
</protein>
<dbReference type="EMBL" id="JACSRA010000051">
    <property type="protein sequence ID" value="MBD7913447.1"/>
    <property type="molecule type" value="Genomic_DNA"/>
</dbReference>
<sequence length="45" mass="5404">MKKNIIIDERVSIQKQKITTEAFFSYDVFNRINFGKTIYFLSRIS</sequence>
<dbReference type="Proteomes" id="UP000627781">
    <property type="component" value="Unassembled WGS sequence"/>
</dbReference>
<gene>
    <name evidence="1" type="ORF">H9661_19025</name>
</gene>
<organism evidence="1 2">
    <name type="scientific">Clostridium cibarium</name>
    <dbReference type="NCBI Taxonomy" id="2762247"/>
    <lineage>
        <taxon>Bacteria</taxon>
        <taxon>Bacillati</taxon>
        <taxon>Bacillota</taxon>
        <taxon>Clostridia</taxon>
        <taxon>Eubacteriales</taxon>
        <taxon>Clostridiaceae</taxon>
        <taxon>Clostridium</taxon>
    </lineage>
</organism>
<dbReference type="RefSeq" id="WP_185966918.1">
    <property type="nucleotide sequence ID" value="NZ_JACSRA010000051.1"/>
</dbReference>
<comment type="caution">
    <text evidence="1">The sequence shown here is derived from an EMBL/GenBank/DDBJ whole genome shotgun (WGS) entry which is preliminary data.</text>
</comment>
<evidence type="ECO:0000313" key="1">
    <source>
        <dbReference type="EMBL" id="MBD7913447.1"/>
    </source>
</evidence>